<dbReference type="PANTHER" id="PTHR19924">
    <property type="entry name" value="UTP15 U3 SMALL NUCLEOLAR RNA-ASSOCIATED PROTEIN 15 FAMILY MEMBER"/>
    <property type="match status" value="1"/>
</dbReference>
<evidence type="ECO:0000256" key="6">
    <source>
        <dbReference type="PROSITE-ProRule" id="PRU00221"/>
    </source>
</evidence>
<keyword evidence="3 6" id="KW-0853">WD repeat</keyword>
<dbReference type="PROSITE" id="PS50082">
    <property type="entry name" value="WD_REPEATS_2"/>
    <property type="match status" value="2"/>
</dbReference>
<proteinExistence type="predicted"/>
<dbReference type="PROSITE" id="PS50294">
    <property type="entry name" value="WD_REPEATS_REGION"/>
    <property type="match status" value="2"/>
</dbReference>
<keyword evidence="5" id="KW-0539">Nucleus</keyword>
<keyword evidence="4" id="KW-0677">Repeat</keyword>
<dbReference type="SUPFAM" id="SSF50978">
    <property type="entry name" value="WD40 repeat-like"/>
    <property type="match status" value="1"/>
</dbReference>
<reference evidence="8 9" key="3">
    <citation type="journal article" date="2016" name="Sci. Rep.">
        <title>Genome-wide diversity and gene expression profiling of Babesia microti isolates identify polymorphic genes that mediate host-pathogen interactions.</title>
        <authorList>
            <person name="Silva J.C."/>
            <person name="Cornillot E."/>
            <person name="McCracken C."/>
            <person name="Usmani-Brown S."/>
            <person name="Dwivedi A."/>
            <person name="Ifeonu O.O."/>
            <person name="Crabtree J."/>
            <person name="Gotia H.T."/>
            <person name="Virji A.Z."/>
            <person name="Reynes C."/>
            <person name="Colinge J."/>
            <person name="Kumar V."/>
            <person name="Lawres L."/>
            <person name="Pazzi J.E."/>
            <person name="Pablo J.V."/>
            <person name="Hung C."/>
            <person name="Brancato J."/>
            <person name="Kumari P."/>
            <person name="Orvis J."/>
            <person name="Tretina K."/>
            <person name="Chibucos M."/>
            <person name="Ott S."/>
            <person name="Sadzewicz L."/>
            <person name="Sengamalay N."/>
            <person name="Shetty A.C."/>
            <person name="Su Q."/>
            <person name="Tallon L."/>
            <person name="Fraser C.M."/>
            <person name="Frutos R."/>
            <person name="Molina D.M."/>
            <person name="Krause P.J."/>
            <person name="Ben Mamoun C."/>
        </authorList>
    </citation>
    <scope>NUCLEOTIDE SEQUENCE [LARGE SCALE GENOMIC DNA]</scope>
    <source>
        <strain evidence="8 9">RI</strain>
    </source>
</reference>
<evidence type="ECO:0000313" key="9">
    <source>
        <dbReference type="Proteomes" id="UP000002899"/>
    </source>
</evidence>
<dbReference type="Pfam" id="PF00400">
    <property type="entry name" value="WD40"/>
    <property type="match status" value="3"/>
</dbReference>
<name>A0A1N6LW42_BABMR</name>
<dbReference type="OrthoDB" id="431715at2759"/>
<evidence type="ECO:0000313" key="8">
    <source>
        <dbReference type="EMBL" id="SIO73125.1"/>
    </source>
</evidence>
<keyword evidence="2" id="KW-0698">rRNA processing</keyword>
<dbReference type="Gene3D" id="2.130.10.10">
    <property type="entry name" value="YVTN repeat-like/Quinoprotein amine dehydrogenase"/>
    <property type="match status" value="2"/>
</dbReference>
<dbReference type="KEGG" id="bmic:BMR1_01G00087"/>
<dbReference type="Proteomes" id="UP000002899">
    <property type="component" value="Chromosome I"/>
</dbReference>
<dbReference type="EMBL" id="FO082871">
    <property type="protein sequence ID" value="SIO73125.1"/>
    <property type="molecule type" value="Genomic_DNA"/>
</dbReference>
<evidence type="ECO:0000256" key="1">
    <source>
        <dbReference type="ARBA" id="ARBA00004604"/>
    </source>
</evidence>
<dbReference type="GeneID" id="24423099"/>
<dbReference type="GO" id="GO:0006364">
    <property type="term" value="P:rRNA processing"/>
    <property type="evidence" value="ECO:0007669"/>
    <property type="project" value="UniProtKB-KW"/>
</dbReference>
<comment type="subcellular location">
    <subcellularLocation>
        <location evidence="1">Nucleus</location>
        <location evidence="1">Nucleolus</location>
    </subcellularLocation>
</comment>
<evidence type="ECO:0000256" key="3">
    <source>
        <dbReference type="ARBA" id="ARBA00022574"/>
    </source>
</evidence>
<dbReference type="GO" id="GO:0005730">
    <property type="term" value="C:nucleolus"/>
    <property type="evidence" value="ECO:0007669"/>
    <property type="project" value="UniProtKB-SubCell"/>
</dbReference>
<evidence type="ECO:0000259" key="7">
    <source>
        <dbReference type="Pfam" id="PF09384"/>
    </source>
</evidence>
<evidence type="ECO:0000256" key="5">
    <source>
        <dbReference type="ARBA" id="ARBA00023242"/>
    </source>
</evidence>
<dbReference type="PANTHER" id="PTHR19924:SF26">
    <property type="entry name" value="U3 SMALL NUCLEOLAR RNA-ASSOCIATED PROTEIN 15 HOMOLOG"/>
    <property type="match status" value="1"/>
</dbReference>
<feature type="repeat" description="WD" evidence="6">
    <location>
        <begin position="121"/>
        <end position="162"/>
    </location>
</feature>
<reference evidence="8 9" key="2">
    <citation type="journal article" date="2013" name="PLoS ONE">
        <title>Whole genome mapping and re-organization of the nuclear and mitochondrial genomes of Babesia microti isolates.</title>
        <authorList>
            <person name="Cornillot E."/>
            <person name="Dassouli A."/>
            <person name="Garg A."/>
            <person name="Pachikara N."/>
            <person name="Randazzo S."/>
            <person name="Depoix D."/>
            <person name="Carcy B."/>
            <person name="Delbecq S."/>
            <person name="Frutos R."/>
            <person name="Silva J.C."/>
            <person name="Sutton R."/>
            <person name="Krause P.J."/>
            <person name="Mamoun C.B."/>
        </authorList>
    </citation>
    <scope>NUCLEOTIDE SEQUENCE [LARGE SCALE GENOMIC DNA]</scope>
    <source>
        <strain evidence="8 9">RI</strain>
    </source>
</reference>
<dbReference type="SMART" id="SM00320">
    <property type="entry name" value="WD40"/>
    <property type="match status" value="6"/>
</dbReference>
<dbReference type="InterPro" id="IPR018983">
    <property type="entry name" value="U3_snoRNA-assocProt_15_C"/>
</dbReference>
<dbReference type="GO" id="GO:0045943">
    <property type="term" value="P:positive regulation of transcription by RNA polymerase I"/>
    <property type="evidence" value="ECO:0007669"/>
    <property type="project" value="TreeGrafter"/>
</dbReference>
<dbReference type="InterPro" id="IPR036322">
    <property type="entry name" value="WD40_repeat_dom_sf"/>
</dbReference>
<evidence type="ECO:0000256" key="2">
    <source>
        <dbReference type="ARBA" id="ARBA00022552"/>
    </source>
</evidence>
<dbReference type="RefSeq" id="XP_021337237.1">
    <property type="nucleotide sequence ID" value="XM_021481815.1"/>
</dbReference>
<sequence length="477" mass="53225">MGEYKPLPLKRSDLQQRFDIRVRKRSLYAKLKPLVRQKESLPISSLSLPVVSSGSRLAISSGTKVWVHDFVLDANYYSYTGATSFIRSTAFRSDSKLLLASDDSGVIHLLATTLKSLLCRFTEHRSAVYSTCFSYDKAHMFSGSDDGTAKYWDITQSKCITTFLGHSDRVRSVATQSILHETNVLATGGYDSAALLFDIRTPLKPIFQLRHESPINCVNFSADCSVLVTAGADGYVNLYDVASGYKLMAQMKAHTKAVTNAFLLDDLLVTSSLDSTVKFIKYRAERVEHIFYAQASVMALAIALDGKTIAYGTENGEWCLRQRKASVPVETSKARVEVQRYNPGDLSRLDRLLKTFQYKAALDIALDLTLGHVLSLIEELIVRGGLEAAVTRTDEHSIAKILNFINRHFGVNHTSLGLLELLDAIIERNKWISQSNSVEITDLLVKIKQKLGMELHHRQIMHKMLGAIEFVLSHATN</sequence>
<feature type="domain" description="U3 small nucleolar RNA-associated protein 15 C-terminal" evidence="7">
    <location>
        <begin position="336"/>
        <end position="469"/>
    </location>
</feature>
<dbReference type="InterPro" id="IPR015943">
    <property type="entry name" value="WD40/YVTN_repeat-like_dom_sf"/>
</dbReference>
<evidence type="ECO:0000256" key="4">
    <source>
        <dbReference type="ARBA" id="ARBA00022737"/>
    </source>
</evidence>
<accession>A0A1N6LW42</accession>
<gene>
    <name evidence="8" type="ORF">BMR1_01G00087</name>
</gene>
<protein>
    <submittedName>
        <fullName evidence="8">U3 small nucleolar RNA-associated protein 15 homolog</fullName>
    </submittedName>
</protein>
<keyword evidence="9" id="KW-1185">Reference proteome</keyword>
<dbReference type="AlphaFoldDB" id="A0A1N6LW42"/>
<feature type="repeat" description="WD" evidence="6">
    <location>
        <begin position="208"/>
        <end position="249"/>
    </location>
</feature>
<dbReference type="InterPro" id="IPR001680">
    <property type="entry name" value="WD40_rpt"/>
</dbReference>
<dbReference type="Pfam" id="PF09384">
    <property type="entry name" value="UTP15_C"/>
    <property type="match status" value="1"/>
</dbReference>
<organism evidence="8 9">
    <name type="scientific">Babesia microti (strain RI)</name>
    <dbReference type="NCBI Taxonomy" id="1133968"/>
    <lineage>
        <taxon>Eukaryota</taxon>
        <taxon>Sar</taxon>
        <taxon>Alveolata</taxon>
        <taxon>Apicomplexa</taxon>
        <taxon>Aconoidasida</taxon>
        <taxon>Piroplasmida</taxon>
        <taxon>Babesiidae</taxon>
        <taxon>Babesia</taxon>
    </lineage>
</organism>
<reference evidence="8 9" key="1">
    <citation type="journal article" date="2012" name="Nucleic Acids Res.">
        <title>Sequencing of the smallest Apicomplexan genome from the human pathogen Babesia microti.</title>
        <authorList>
            <person name="Cornillot E."/>
            <person name="Hadj-Kaddour K."/>
            <person name="Dassouli A."/>
            <person name="Noel B."/>
            <person name="Ranwez V."/>
            <person name="Vacherie B."/>
            <person name="Augagneur Y."/>
            <person name="Bres V."/>
            <person name="Duclos A."/>
            <person name="Randazzo S."/>
            <person name="Carcy B."/>
            <person name="Debierre-Grockiego F."/>
            <person name="Delbecq S."/>
            <person name="Moubri-Menage K."/>
            <person name="Shams-Eldin H."/>
            <person name="Usmani-Brown S."/>
            <person name="Bringaud F."/>
            <person name="Wincker P."/>
            <person name="Vivares C.P."/>
            <person name="Schwarz R.T."/>
            <person name="Schetters T.P."/>
            <person name="Krause P.J."/>
            <person name="Gorenflot A."/>
            <person name="Berry V."/>
            <person name="Barbe V."/>
            <person name="Ben Mamoun C."/>
        </authorList>
    </citation>
    <scope>NUCLEOTIDE SEQUENCE [LARGE SCALE GENOMIC DNA]</scope>
    <source>
        <strain evidence="8 9">RI</strain>
    </source>
</reference>
<dbReference type="VEuPathDB" id="PiroplasmaDB:BMR1_01G00087"/>